<evidence type="ECO:0000313" key="3">
    <source>
        <dbReference type="EMBL" id="KAK3312241.1"/>
    </source>
</evidence>
<evidence type="ECO:0000313" key="4">
    <source>
        <dbReference type="Proteomes" id="UP001283341"/>
    </source>
</evidence>
<protein>
    <recommendedName>
        <fullName evidence="2">Meiotically up-regulated protein Msb1/Mug8 domain-containing protein</fullName>
    </recommendedName>
</protein>
<evidence type="ECO:0000259" key="2">
    <source>
        <dbReference type="Pfam" id="PF08101"/>
    </source>
</evidence>
<sequence>MEVREINTRSSALICVGNCWVGAPGTDPGLKAVDLVDQRRRGYLPWPSKVPSGKCELDQNLQTAQLFGPGQNIPLPTTKQTPVTRLRAPPIMPLMTEETGHEIVDLLRDKPIGGAVGWDSYELFRIGEQDSNFARDFFKGFIPLDVESPTRLEIIFNFFDRLSARAWRFRGNAQWAEAPEPEPAALTEKGFEASKDVHPVERGPDAGHSTPLPPLPNEPESI</sequence>
<name>A0AAE0LY70_9PEZI</name>
<evidence type="ECO:0000256" key="1">
    <source>
        <dbReference type="SAM" id="MobiDB-lite"/>
    </source>
</evidence>
<keyword evidence="4" id="KW-1185">Reference proteome</keyword>
<comment type="caution">
    <text evidence="3">The sequence shown here is derived from an EMBL/GenBank/DDBJ whole genome shotgun (WGS) entry which is preliminary data.</text>
</comment>
<reference evidence="3" key="2">
    <citation type="submission" date="2023-06" db="EMBL/GenBank/DDBJ databases">
        <authorList>
            <consortium name="Lawrence Berkeley National Laboratory"/>
            <person name="Haridas S."/>
            <person name="Hensen N."/>
            <person name="Bonometti L."/>
            <person name="Westerberg I."/>
            <person name="Brannstrom I.O."/>
            <person name="Guillou S."/>
            <person name="Cros-Aarteil S."/>
            <person name="Calhoun S."/>
            <person name="Kuo A."/>
            <person name="Mondo S."/>
            <person name="Pangilinan J."/>
            <person name="Riley R."/>
            <person name="Labutti K."/>
            <person name="Andreopoulos B."/>
            <person name="Lipzen A."/>
            <person name="Chen C."/>
            <person name="Yanf M."/>
            <person name="Daum C."/>
            <person name="Ng V."/>
            <person name="Clum A."/>
            <person name="Steindorff A."/>
            <person name="Ohm R."/>
            <person name="Martin F."/>
            <person name="Silar P."/>
            <person name="Natvig D."/>
            <person name="Lalanne C."/>
            <person name="Gautier V."/>
            <person name="Ament-Velasquez S.L."/>
            <person name="Kruys A."/>
            <person name="Hutchinson M.I."/>
            <person name="Powell A.J."/>
            <person name="Barry K."/>
            <person name="Miller A.N."/>
            <person name="Grigoriev I.V."/>
            <person name="Debuchy R."/>
            <person name="Gladieux P."/>
            <person name="Thoren M.H."/>
            <person name="Johannesson H."/>
        </authorList>
    </citation>
    <scope>NUCLEOTIDE SEQUENCE</scope>
    <source>
        <strain evidence="3">CBS 118394</strain>
    </source>
</reference>
<reference evidence="3" key="1">
    <citation type="journal article" date="2023" name="Mol. Phylogenet. Evol.">
        <title>Genome-scale phylogeny and comparative genomics of the fungal order Sordariales.</title>
        <authorList>
            <person name="Hensen N."/>
            <person name="Bonometti L."/>
            <person name="Westerberg I."/>
            <person name="Brannstrom I.O."/>
            <person name="Guillou S."/>
            <person name="Cros-Aarteil S."/>
            <person name="Calhoun S."/>
            <person name="Haridas S."/>
            <person name="Kuo A."/>
            <person name="Mondo S."/>
            <person name="Pangilinan J."/>
            <person name="Riley R."/>
            <person name="LaButti K."/>
            <person name="Andreopoulos B."/>
            <person name="Lipzen A."/>
            <person name="Chen C."/>
            <person name="Yan M."/>
            <person name="Daum C."/>
            <person name="Ng V."/>
            <person name="Clum A."/>
            <person name="Steindorff A."/>
            <person name="Ohm R.A."/>
            <person name="Martin F."/>
            <person name="Silar P."/>
            <person name="Natvig D.O."/>
            <person name="Lalanne C."/>
            <person name="Gautier V."/>
            <person name="Ament-Velasquez S.L."/>
            <person name="Kruys A."/>
            <person name="Hutchinson M.I."/>
            <person name="Powell A.J."/>
            <person name="Barry K."/>
            <person name="Miller A.N."/>
            <person name="Grigoriev I.V."/>
            <person name="Debuchy R."/>
            <person name="Gladieux P."/>
            <person name="Hiltunen Thoren M."/>
            <person name="Johannesson H."/>
        </authorList>
    </citation>
    <scope>NUCLEOTIDE SEQUENCE</scope>
    <source>
        <strain evidence="3">CBS 118394</strain>
    </source>
</reference>
<dbReference type="InterPro" id="IPR012965">
    <property type="entry name" value="Msb1/Mug8_dom"/>
</dbReference>
<proteinExistence type="predicted"/>
<gene>
    <name evidence="3" type="ORF">B0H66DRAFT_538541</name>
</gene>
<accession>A0AAE0LY70</accession>
<dbReference type="AlphaFoldDB" id="A0AAE0LY70"/>
<feature type="region of interest" description="Disordered" evidence="1">
    <location>
        <begin position="176"/>
        <end position="222"/>
    </location>
</feature>
<dbReference type="Proteomes" id="UP001283341">
    <property type="component" value="Unassembled WGS sequence"/>
</dbReference>
<dbReference type="Pfam" id="PF08101">
    <property type="entry name" value="Msb1-Mug8_dom"/>
    <property type="match status" value="1"/>
</dbReference>
<feature type="compositionally biased region" description="Pro residues" evidence="1">
    <location>
        <begin position="211"/>
        <end position="222"/>
    </location>
</feature>
<organism evidence="3 4">
    <name type="scientific">Apodospora peruviana</name>
    <dbReference type="NCBI Taxonomy" id="516989"/>
    <lineage>
        <taxon>Eukaryota</taxon>
        <taxon>Fungi</taxon>
        <taxon>Dikarya</taxon>
        <taxon>Ascomycota</taxon>
        <taxon>Pezizomycotina</taxon>
        <taxon>Sordariomycetes</taxon>
        <taxon>Sordariomycetidae</taxon>
        <taxon>Sordariales</taxon>
        <taxon>Lasiosphaeriaceae</taxon>
        <taxon>Apodospora</taxon>
    </lineage>
</organism>
<dbReference type="EMBL" id="JAUEDM010000009">
    <property type="protein sequence ID" value="KAK3312241.1"/>
    <property type="molecule type" value="Genomic_DNA"/>
</dbReference>
<feature type="compositionally biased region" description="Basic and acidic residues" evidence="1">
    <location>
        <begin position="189"/>
        <end position="205"/>
    </location>
</feature>
<feature type="domain" description="Meiotically up-regulated protein Msb1/Mug8" evidence="2">
    <location>
        <begin position="113"/>
        <end position="164"/>
    </location>
</feature>